<protein>
    <submittedName>
        <fullName evidence="1">4-hydroxy-tetrahydrodipicolinate reductase</fullName>
        <ecNumber evidence="1">1.17.1.8</ecNumber>
    </submittedName>
</protein>
<accession>A0A3B0U745</accession>
<organism evidence="1">
    <name type="scientific">hydrothermal vent metagenome</name>
    <dbReference type="NCBI Taxonomy" id="652676"/>
    <lineage>
        <taxon>unclassified sequences</taxon>
        <taxon>metagenomes</taxon>
        <taxon>ecological metagenomes</taxon>
    </lineage>
</organism>
<dbReference type="EMBL" id="UOES01000070">
    <property type="protein sequence ID" value="VAW26178.1"/>
    <property type="molecule type" value="Genomic_DNA"/>
</dbReference>
<feature type="non-terminal residue" evidence="1">
    <location>
        <position position="23"/>
    </location>
</feature>
<sequence length="23" mass="2351">MKIALVGYGKMGVAIEELATKAG</sequence>
<dbReference type="AlphaFoldDB" id="A0A3B0U745"/>
<dbReference type="GO" id="GO:0008839">
    <property type="term" value="F:4-hydroxy-tetrahydrodipicolinate reductase"/>
    <property type="evidence" value="ECO:0007669"/>
    <property type="project" value="UniProtKB-EC"/>
</dbReference>
<reference evidence="1" key="1">
    <citation type="submission" date="2018-06" db="EMBL/GenBank/DDBJ databases">
        <authorList>
            <person name="Zhirakovskaya E."/>
        </authorList>
    </citation>
    <scope>NUCLEOTIDE SEQUENCE</scope>
</reference>
<gene>
    <name evidence="1" type="ORF">MNBD_BACTEROID06-1556</name>
</gene>
<name>A0A3B0U745_9ZZZZ</name>
<keyword evidence="1" id="KW-0560">Oxidoreductase</keyword>
<dbReference type="EC" id="1.17.1.8" evidence="1"/>
<proteinExistence type="predicted"/>
<evidence type="ECO:0000313" key="1">
    <source>
        <dbReference type="EMBL" id="VAW26178.1"/>
    </source>
</evidence>